<feature type="transmembrane region" description="Helical" evidence="6">
    <location>
        <begin position="480"/>
        <end position="497"/>
    </location>
</feature>
<feature type="transmembrane region" description="Helical" evidence="6">
    <location>
        <begin position="79"/>
        <end position="99"/>
    </location>
</feature>
<organism evidence="8 9">
    <name type="scientific">Bacillus carboniphilus</name>
    <dbReference type="NCBI Taxonomy" id="86663"/>
    <lineage>
        <taxon>Bacteria</taxon>
        <taxon>Bacillati</taxon>
        <taxon>Bacillota</taxon>
        <taxon>Bacilli</taxon>
        <taxon>Bacillales</taxon>
        <taxon>Bacillaceae</taxon>
        <taxon>Bacillus</taxon>
    </lineage>
</organism>
<evidence type="ECO:0000256" key="1">
    <source>
        <dbReference type="ARBA" id="ARBA00004651"/>
    </source>
</evidence>
<keyword evidence="3 6" id="KW-0812">Transmembrane</keyword>
<feature type="transmembrane region" description="Helical" evidence="6">
    <location>
        <begin position="394"/>
        <end position="416"/>
    </location>
</feature>
<protein>
    <submittedName>
        <fullName evidence="8">Na+/H+ antiporter NhaC family protein</fullName>
    </submittedName>
</protein>
<proteinExistence type="predicted"/>
<evidence type="ECO:0000256" key="5">
    <source>
        <dbReference type="ARBA" id="ARBA00023136"/>
    </source>
</evidence>
<keyword evidence="2" id="KW-1003">Cell membrane</keyword>
<sequence length="529" mass="56575">MTQSIFSLLPPLLAIVMVLITRRVLLSLGIGIISAAILLAMDATDGIGSVVTESLSILWTSFYSVFVSQTDTGWELNTWNVYILLFLLLLGIITAFIMVSGGSRAFGEWALSRVKTRKGAQFVTAIFGVLIFIDDYFNSLAVGQVSRPITDRHRVSRAKLAYLIDSTAAPVCVVSPISSWGASIIATIGGILAANEVTQYTAFSAFIWTIPMNLYVWVALALVFILVAKQTDFGPMKVHEQRAIKTGEVYDPQKEIPGEVKQELPENKKGKVRDLIFPIIGLVIGTVGAMLWTGYQAAQSTNIFTIFENTDVTLSLIIGGLVGLTVTLVLFFLHVGKKNVEGSTILPVTIEGIKSMLPAIYILVFAWMIVGLISDLQTGEFIAEEFKKMNLNIGFLPVIIFIIAGGMAFATGTSWGSFGILLPIAGEIAAVTSIDILIPAFAAVLAGAVLGDHCSPISDTTILSSTGAGCNHMDHVTTQLPYVLLAGAISAVGFLVLGLTSNTLLGLATCAVLLVGVWFFLPKSSQSNA</sequence>
<feature type="transmembrane region" description="Helical" evidence="6">
    <location>
        <begin position="356"/>
        <end position="374"/>
    </location>
</feature>
<comment type="caution">
    <text evidence="8">The sequence shown here is derived from an EMBL/GenBank/DDBJ whole genome shotgun (WGS) entry which is preliminary data.</text>
</comment>
<evidence type="ECO:0000313" key="9">
    <source>
        <dbReference type="Proteomes" id="UP001500782"/>
    </source>
</evidence>
<evidence type="ECO:0000256" key="3">
    <source>
        <dbReference type="ARBA" id="ARBA00022692"/>
    </source>
</evidence>
<dbReference type="InterPro" id="IPR018461">
    <property type="entry name" value="Na/H_Antiport_NhaC-like_C"/>
</dbReference>
<gene>
    <name evidence="8" type="ORF">GCM10008967_16640</name>
</gene>
<name>A0ABP3FWT6_9BACI</name>
<feature type="domain" description="Na+/H+ antiporter NhaC-like C-terminal" evidence="7">
    <location>
        <begin position="171"/>
        <end position="499"/>
    </location>
</feature>
<feature type="transmembrane region" description="Helical" evidence="6">
    <location>
        <begin position="205"/>
        <end position="227"/>
    </location>
</feature>
<evidence type="ECO:0000259" key="7">
    <source>
        <dbReference type="Pfam" id="PF03553"/>
    </source>
</evidence>
<dbReference type="PANTHER" id="PTHR43478">
    <property type="entry name" value="NA+/H+ ANTIPORTER-RELATED"/>
    <property type="match status" value="1"/>
</dbReference>
<feature type="transmembrane region" description="Helical" evidence="6">
    <location>
        <begin position="504"/>
        <end position="521"/>
    </location>
</feature>
<dbReference type="Proteomes" id="UP001500782">
    <property type="component" value="Unassembled WGS sequence"/>
</dbReference>
<feature type="transmembrane region" description="Helical" evidence="6">
    <location>
        <begin position="47"/>
        <end position="67"/>
    </location>
</feature>
<feature type="transmembrane region" description="Helical" evidence="6">
    <location>
        <begin position="275"/>
        <end position="295"/>
    </location>
</feature>
<evidence type="ECO:0000313" key="8">
    <source>
        <dbReference type="EMBL" id="GAA0326784.1"/>
    </source>
</evidence>
<feature type="transmembrane region" description="Helical" evidence="6">
    <location>
        <begin position="428"/>
        <end position="450"/>
    </location>
</feature>
<keyword evidence="5 6" id="KW-0472">Membrane</keyword>
<dbReference type="EMBL" id="BAAADJ010000017">
    <property type="protein sequence ID" value="GAA0326784.1"/>
    <property type="molecule type" value="Genomic_DNA"/>
</dbReference>
<comment type="subcellular location">
    <subcellularLocation>
        <location evidence="1">Cell membrane</location>
        <topology evidence="1">Multi-pass membrane protein</topology>
    </subcellularLocation>
</comment>
<feature type="transmembrane region" description="Helical" evidence="6">
    <location>
        <begin position="119"/>
        <end position="139"/>
    </location>
</feature>
<accession>A0ABP3FWT6</accession>
<evidence type="ECO:0000256" key="6">
    <source>
        <dbReference type="SAM" id="Phobius"/>
    </source>
</evidence>
<reference evidence="9" key="1">
    <citation type="journal article" date="2019" name="Int. J. Syst. Evol. Microbiol.">
        <title>The Global Catalogue of Microorganisms (GCM) 10K type strain sequencing project: providing services to taxonomists for standard genome sequencing and annotation.</title>
        <authorList>
            <consortium name="The Broad Institute Genomics Platform"/>
            <consortium name="The Broad Institute Genome Sequencing Center for Infectious Disease"/>
            <person name="Wu L."/>
            <person name="Ma J."/>
        </authorList>
    </citation>
    <scope>NUCLEOTIDE SEQUENCE [LARGE SCALE GENOMIC DNA]</scope>
    <source>
        <strain evidence="9">JCM 9731</strain>
    </source>
</reference>
<keyword evidence="9" id="KW-1185">Reference proteome</keyword>
<feature type="transmembrane region" description="Helical" evidence="6">
    <location>
        <begin position="315"/>
        <end position="335"/>
    </location>
</feature>
<feature type="transmembrane region" description="Helical" evidence="6">
    <location>
        <begin position="160"/>
        <end position="193"/>
    </location>
</feature>
<evidence type="ECO:0000256" key="4">
    <source>
        <dbReference type="ARBA" id="ARBA00022989"/>
    </source>
</evidence>
<feature type="transmembrane region" description="Helical" evidence="6">
    <location>
        <begin position="12"/>
        <end position="41"/>
    </location>
</feature>
<dbReference type="PANTHER" id="PTHR43478:SF1">
    <property type="entry name" value="NA+_H+ ANTIPORTER NHAC-LIKE C-TERMINAL DOMAIN-CONTAINING PROTEIN"/>
    <property type="match status" value="1"/>
</dbReference>
<dbReference type="Pfam" id="PF03553">
    <property type="entry name" value="Na_H_antiporter"/>
    <property type="match status" value="1"/>
</dbReference>
<dbReference type="RefSeq" id="WP_343798090.1">
    <property type="nucleotide sequence ID" value="NZ_BAAADJ010000017.1"/>
</dbReference>
<keyword evidence="4 6" id="KW-1133">Transmembrane helix</keyword>
<evidence type="ECO:0000256" key="2">
    <source>
        <dbReference type="ARBA" id="ARBA00022475"/>
    </source>
</evidence>